<keyword evidence="1" id="KW-0812">Transmembrane</keyword>
<dbReference type="EMBL" id="JAEKNS010000024">
    <property type="protein sequence ID" value="MBJ7593536.1"/>
    <property type="molecule type" value="Genomic_DNA"/>
</dbReference>
<evidence type="ECO:0000313" key="2">
    <source>
        <dbReference type="EMBL" id="MBJ7593536.1"/>
    </source>
</evidence>
<keyword evidence="1" id="KW-0472">Membrane</keyword>
<evidence type="ECO:0000313" key="3">
    <source>
        <dbReference type="Proteomes" id="UP000606991"/>
    </source>
</evidence>
<evidence type="ECO:0000256" key="1">
    <source>
        <dbReference type="SAM" id="Phobius"/>
    </source>
</evidence>
<sequence length="121" mass="12343">MATTPAAPERTSRSVSRRGLVIFVVALAAVVVAAVVGIRGLLASPIESVAADGTATLHGTWEPYSCDARTCQGYVQAGARGVFIVLATGCPQPQRAADITVKGRPDTALGKGSYRATGCAN</sequence>
<gene>
    <name evidence="2" type="ORF">JF886_01530</name>
</gene>
<dbReference type="AlphaFoldDB" id="A0A934JZW6"/>
<keyword evidence="1" id="KW-1133">Transmembrane helix</keyword>
<organism evidence="2 3">
    <name type="scientific">Candidatus Aeolococcus gillhamiae</name>
    <dbReference type="NCBI Taxonomy" id="3127015"/>
    <lineage>
        <taxon>Bacteria</taxon>
        <taxon>Bacillati</taxon>
        <taxon>Candidatus Dormiibacterota</taxon>
        <taxon>Candidatus Dormibacteria</taxon>
        <taxon>Candidatus Aeolococcales</taxon>
        <taxon>Candidatus Aeolococcaceae</taxon>
        <taxon>Candidatus Aeolococcus</taxon>
    </lineage>
</organism>
<feature type="transmembrane region" description="Helical" evidence="1">
    <location>
        <begin position="20"/>
        <end position="42"/>
    </location>
</feature>
<name>A0A934JZW6_9BACT</name>
<protein>
    <submittedName>
        <fullName evidence="2">Uncharacterized protein</fullName>
    </submittedName>
</protein>
<dbReference type="Proteomes" id="UP000606991">
    <property type="component" value="Unassembled WGS sequence"/>
</dbReference>
<dbReference type="RefSeq" id="WP_337308911.1">
    <property type="nucleotide sequence ID" value="NZ_JAEKNS010000024.1"/>
</dbReference>
<proteinExistence type="predicted"/>
<comment type="caution">
    <text evidence="2">The sequence shown here is derived from an EMBL/GenBank/DDBJ whole genome shotgun (WGS) entry which is preliminary data.</text>
</comment>
<accession>A0A934JZW6</accession>
<reference evidence="2 3" key="1">
    <citation type="submission" date="2020-10" db="EMBL/GenBank/DDBJ databases">
        <title>Ca. Dormibacterota MAGs.</title>
        <authorList>
            <person name="Montgomery K."/>
        </authorList>
    </citation>
    <scope>NUCLEOTIDE SEQUENCE [LARGE SCALE GENOMIC DNA]</scope>
    <source>
        <strain evidence="2">SC8812_S17_18</strain>
    </source>
</reference>